<evidence type="ECO:0000313" key="1">
    <source>
        <dbReference type="EMBL" id="VAW18058.1"/>
    </source>
</evidence>
<reference evidence="1" key="1">
    <citation type="submission" date="2018-06" db="EMBL/GenBank/DDBJ databases">
        <authorList>
            <person name="Zhirakovskaya E."/>
        </authorList>
    </citation>
    <scope>NUCLEOTIDE SEQUENCE</scope>
</reference>
<gene>
    <name evidence="1" type="ORF">MNBD_BACTEROID05-1308</name>
</gene>
<dbReference type="EMBL" id="UOEN01000402">
    <property type="protein sequence ID" value="VAW18058.1"/>
    <property type="molecule type" value="Genomic_DNA"/>
</dbReference>
<sequence>MLRSPNVLCSALEYGCYIVTVEIIDLALRENRGIISYQVVQEFINVMGSKLKKKKLRSNLPYFLAQCLYPGGQVFSDFNLYDMVIRLKRKYRRMKP</sequence>
<protein>
    <submittedName>
        <fullName evidence="1">Uncharacterized protein</fullName>
    </submittedName>
</protein>
<organism evidence="1">
    <name type="scientific">hydrothermal vent metagenome</name>
    <dbReference type="NCBI Taxonomy" id="652676"/>
    <lineage>
        <taxon>unclassified sequences</taxon>
        <taxon>metagenomes</taxon>
        <taxon>ecological metagenomes</taxon>
    </lineage>
</organism>
<name>A0A3B0TJA2_9ZZZZ</name>
<proteinExistence type="predicted"/>
<accession>A0A3B0TJA2</accession>
<dbReference type="AlphaFoldDB" id="A0A3B0TJA2"/>